<evidence type="ECO:0000313" key="4">
    <source>
        <dbReference type="Proteomes" id="UP000592294"/>
    </source>
</evidence>
<proteinExistence type="predicted"/>
<feature type="domain" description="WYL" evidence="1">
    <location>
        <begin position="165"/>
        <end position="232"/>
    </location>
</feature>
<gene>
    <name evidence="3" type="ORF">HW932_03295</name>
</gene>
<dbReference type="PANTHER" id="PTHR34580">
    <property type="match status" value="1"/>
</dbReference>
<dbReference type="AlphaFoldDB" id="A0A850RAH6"/>
<evidence type="ECO:0000313" key="3">
    <source>
        <dbReference type="EMBL" id="NVZ08282.1"/>
    </source>
</evidence>
<keyword evidence="4" id="KW-1185">Reference proteome</keyword>
<sequence length="351" mass="39896">MIVQTKHQPPPLAAHQARIERLERLFELLPPPGTHPDQCPDGTRLLKRLANAYAEAKNDTSRRRILQYDLRTLIEDERIEEANPGGRPLRYRRRKEQWRDQDAHVWNTALQQIRDLIADTVPRRDLNRLWERLLNDPDAVKLDARRLRVIPDTLRLQPVALKEAVLIEVITALAKGYALDVDYKKAEGDEQSALLHPQALIQRGPIPYLFALKNDEDEPVRLYALQRMTRAEAQPAIAARQAPAFDLEHAIEDGYADFGQGDWIELELRVRGYLARVLPDCPLSPDQQCTAEPEGADFKIRVRASVPSTGQLLRWLLGAGDNVEVVAPSELRRILASQAAKMAKLYGLEPL</sequence>
<dbReference type="RefSeq" id="WP_176975071.1">
    <property type="nucleotide sequence ID" value="NZ_JABZEO010000002.1"/>
</dbReference>
<protein>
    <submittedName>
        <fullName evidence="3">WYL domain-containing protein</fullName>
    </submittedName>
</protein>
<dbReference type="InterPro" id="IPR051534">
    <property type="entry name" value="CBASS_pafABC_assoc_protein"/>
</dbReference>
<dbReference type="InterPro" id="IPR026881">
    <property type="entry name" value="WYL_dom"/>
</dbReference>
<feature type="domain" description="WCX" evidence="2">
    <location>
        <begin position="264"/>
        <end position="343"/>
    </location>
</feature>
<organism evidence="3 4">
    <name type="scientific">Allochromatium humboldtianum</name>
    <dbReference type="NCBI Taxonomy" id="504901"/>
    <lineage>
        <taxon>Bacteria</taxon>
        <taxon>Pseudomonadati</taxon>
        <taxon>Pseudomonadota</taxon>
        <taxon>Gammaproteobacteria</taxon>
        <taxon>Chromatiales</taxon>
        <taxon>Chromatiaceae</taxon>
        <taxon>Allochromatium</taxon>
    </lineage>
</organism>
<dbReference type="EMBL" id="JABZEO010000002">
    <property type="protein sequence ID" value="NVZ08282.1"/>
    <property type="molecule type" value="Genomic_DNA"/>
</dbReference>
<accession>A0A850RAH6</accession>
<reference evidence="3 4" key="1">
    <citation type="submission" date="2020-06" db="EMBL/GenBank/DDBJ databases">
        <title>Whole-genome sequence of Allochromatium humboldtianum DSM 21881, type strain.</title>
        <authorList>
            <person name="Kyndt J.A."/>
            <person name="Meyer T.E."/>
        </authorList>
    </citation>
    <scope>NUCLEOTIDE SEQUENCE [LARGE SCALE GENOMIC DNA]</scope>
    <source>
        <strain evidence="3 4">DSM 21881</strain>
    </source>
</reference>
<dbReference type="InterPro" id="IPR057727">
    <property type="entry name" value="WCX_dom"/>
</dbReference>
<dbReference type="PROSITE" id="PS52050">
    <property type="entry name" value="WYL"/>
    <property type="match status" value="1"/>
</dbReference>
<evidence type="ECO:0000259" key="2">
    <source>
        <dbReference type="Pfam" id="PF25583"/>
    </source>
</evidence>
<evidence type="ECO:0000259" key="1">
    <source>
        <dbReference type="Pfam" id="PF13280"/>
    </source>
</evidence>
<dbReference type="Pfam" id="PF25583">
    <property type="entry name" value="WCX"/>
    <property type="match status" value="1"/>
</dbReference>
<dbReference type="PANTHER" id="PTHR34580:SF1">
    <property type="entry name" value="PROTEIN PAFC"/>
    <property type="match status" value="1"/>
</dbReference>
<comment type="caution">
    <text evidence="3">The sequence shown here is derived from an EMBL/GenBank/DDBJ whole genome shotgun (WGS) entry which is preliminary data.</text>
</comment>
<name>A0A850RAH6_9GAMM</name>
<dbReference type="Proteomes" id="UP000592294">
    <property type="component" value="Unassembled WGS sequence"/>
</dbReference>
<dbReference type="Pfam" id="PF13280">
    <property type="entry name" value="WYL"/>
    <property type="match status" value="1"/>
</dbReference>